<keyword evidence="1" id="KW-0808">Transferase</keyword>
<organism evidence="4 5">
    <name type="scientific">Winogradskyella aurantia</name>
    <dbReference type="NCBI Taxonomy" id="1915063"/>
    <lineage>
        <taxon>Bacteria</taxon>
        <taxon>Pseudomonadati</taxon>
        <taxon>Bacteroidota</taxon>
        <taxon>Flavobacteriia</taxon>
        <taxon>Flavobacteriales</taxon>
        <taxon>Flavobacteriaceae</taxon>
        <taxon>Winogradskyella</taxon>
    </lineage>
</organism>
<evidence type="ECO:0000256" key="1">
    <source>
        <dbReference type="ARBA" id="ARBA00022679"/>
    </source>
</evidence>
<feature type="domain" description="Glycosyl transferase family 1" evidence="3">
    <location>
        <begin position="191"/>
        <end position="345"/>
    </location>
</feature>
<dbReference type="Gene3D" id="3.40.50.2000">
    <property type="entry name" value="Glycogen Phosphorylase B"/>
    <property type="match status" value="2"/>
</dbReference>
<dbReference type="CDD" id="cd03801">
    <property type="entry name" value="GT4_PimA-like"/>
    <property type="match status" value="1"/>
</dbReference>
<keyword evidence="2" id="KW-0472">Membrane</keyword>
<name>A0A265UZU3_9FLAO</name>
<accession>A0A265UZU3</accession>
<dbReference type="PANTHER" id="PTHR46401:SF2">
    <property type="entry name" value="GLYCOSYLTRANSFERASE WBBK-RELATED"/>
    <property type="match status" value="1"/>
</dbReference>
<keyword evidence="2" id="KW-1133">Transmembrane helix</keyword>
<protein>
    <recommendedName>
        <fullName evidence="3">Glycosyl transferase family 1 domain-containing protein</fullName>
    </recommendedName>
</protein>
<feature type="transmembrane region" description="Helical" evidence="2">
    <location>
        <begin position="91"/>
        <end position="112"/>
    </location>
</feature>
<evidence type="ECO:0000313" key="5">
    <source>
        <dbReference type="Proteomes" id="UP000216840"/>
    </source>
</evidence>
<dbReference type="EMBL" id="NGJN01000001">
    <property type="protein sequence ID" value="OZV70816.1"/>
    <property type="molecule type" value="Genomic_DNA"/>
</dbReference>
<keyword evidence="2" id="KW-0812">Transmembrane</keyword>
<dbReference type="OrthoDB" id="7560678at2"/>
<evidence type="ECO:0000259" key="3">
    <source>
        <dbReference type="Pfam" id="PF00534"/>
    </source>
</evidence>
<dbReference type="GO" id="GO:0016757">
    <property type="term" value="F:glycosyltransferase activity"/>
    <property type="evidence" value="ECO:0007669"/>
    <property type="project" value="InterPro"/>
</dbReference>
<sequence>MVSEYDVETSTKKSSRMKILIIGPFPEPTTGLSLSNEVVHKGLLDRANIKVSKINMSLQNFEESVGAFSLKKAIFFLRISLKAYQVFKNDIIYITIGQSFFGVLKYALFIYLSKMAGKQIIIHLHGNTLINTYNQSTPSKKKILRSILSKTSKAIVLSESLKANFKPFIQAERVFVLNNFVEHYLFLKEQERQEKTYNKLKIVYLSNLMTEKGIFYFLDALEMLNQSGVKFEARCAGNIDFTLKSQILDNFEKIKNATYLGVVKENEKRELLKWGNVFVFPSYLVEGLPLAILEAMVTGNIIVSTEHQALRDYFDSTNIHYIDKKSKEDIAAKLTELNNQLGEQKTMLNKNYKYTDALNEGAFVNNLLNIIQKN</sequence>
<proteinExistence type="predicted"/>
<gene>
    <name evidence="4" type="ORF">CA834_01500</name>
</gene>
<evidence type="ECO:0000256" key="2">
    <source>
        <dbReference type="SAM" id="Phobius"/>
    </source>
</evidence>
<reference evidence="4 5" key="1">
    <citation type="submission" date="2017-05" db="EMBL/GenBank/DDBJ databases">
        <title>The draft genome sequence of Idiomarina salinarum WNB302.</title>
        <authorList>
            <person name="Sun Y."/>
            <person name="Chen B."/>
            <person name="Du Z."/>
        </authorList>
    </citation>
    <scope>NUCLEOTIDE SEQUENCE [LARGE SCALE GENOMIC DNA]</scope>
    <source>
        <strain evidence="4 5">WNB302</strain>
    </source>
</reference>
<comment type="caution">
    <text evidence="4">The sequence shown here is derived from an EMBL/GenBank/DDBJ whole genome shotgun (WGS) entry which is preliminary data.</text>
</comment>
<evidence type="ECO:0000313" key="4">
    <source>
        <dbReference type="EMBL" id="OZV70816.1"/>
    </source>
</evidence>
<dbReference type="PANTHER" id="PTHR46401">
    <property type="entry name" value="GLYCOSYLTRANSFERASE WBBK-RELATED"/>
    <property type="match status" value="1"/>
</dbReference>
<keyword evidence="5" id="KW-1185">Reference proteome</keyword>
<dbReference type="Proteomes" id="UP000216840">
    <property type="component" value="Unassembled WGS sequence"/>
</dbReference>
<dbReference type="InterPro" id="IPR001296">
    <property type="entry name" value="Glyco_trans_1"/>
</dbReference>
<dbReference type="SUPFAM" id="SSF53756">
    <property type="entry name" value="UDP-Glycosyltransferase/glycogen phosphorylase"/>
    <property type="match status" value="1"/>
</dbReference>
<dbReference type="Pfam" id="PF00534">
    <property type="entry name" value="Glycos_transf_1"/>
    <property type="match status" value="1"/>
</dbReference>
<dbReference type="AlphaFoldDB" id="A0A265UZU3"/>